<protein>
    <submittedName>
        <fullName evidence="2">NAD(FAD)-dependent dehydrogenase</fullName>
    </submittedName>
</protein>
<sequence>MRTNDQDTAISLFVSEESLGARTVRIHLDGKPLSVPEGISVASALLMSGLRTFRSTPVSGSPRAPYCMMGVCFECLVEIDGRPGRQSCLVQVRDGMHVRRQEGATELDDASDKG</sequence>
<dbReference type="AlphaFoldDB" id="A0A261UXY1"/>
<dbReference type="CDD" id="cd00207">
    <property type="entry name" value="fer2"/>
    <property type="match status" value="1"/>
</dbReference>
<proteinExistence type="predicted"/>
<evidence type="ECO:0000313" key="3">
    <source>
        <dbReference type="Proteomes" id="UP000215767"/>
    </source>
</evidence>
<dbReference type="EMBL" id="NEVS01000001">
    <property type="protein sequence ID" value="OZI66756.1"/>
    <property type="molecule type" value="Genomic_DNA"/>
</dbReference>
<comment type="caution">
    <text evidence="2">The sequence shown here is derived from an EMBL/GenBank/DDBJ whole genome shotgun (WGS) entry which is preliminary data.</text>
</comment>
<evidence type="ECO:0000313" key="2">
    <source>
        <dbReference type="EMBL" id="OZI66756.1"/>
    </source>
</evidence>
<dbReference type="InterPro" id="IPR042204">
    <property type="entry name" value="2Fe-2S-bd_N"/>
</dbReference>
<keyword evidence="1" id="KW-0560">Oxidoreductase</keyword>
<dbReference type="InterPro" id="IPR036010">
    <property type="entry name" value="2Fe-2S_ferredoxin-like_sf"/>
</dbReference>
<accession>A0A261UXY1</accession>
<dbReference type="RefSeq" id="WP_094839956.1">
    <property type="nucleotide sequence ID" value="NZ_NEVS01000001.1"/>
</dbReference>
<dbReference type="GO" id="GO:0051536">
    <property type="term" value="F:iron-sulfur cluster binding"/>
    <property type="evidence" value="ECO:0007669"/>
    <property type="project" value="InterPro"/>
</dbReference>
<organism evidence="2 3">
    <name type="scientific">Bordetella genomosp. 11</name>
    <dbReference type="NCBI Taxonomy" id="1416808"/>
    <lineage>
        <taxon>Bacteria</taxon>
        <taxon>Pseudomonadati</taxon>
        <taxon>Pseudomonadota</taxon>
        <taxon>Betaproteobacteria</taxon>
        <taxon>Burkholderiales</taxon>
        <taxon>Alcaligenaceae</taxon>
        <taxon>Bordetella</taxon>
    </lineage>
</organism>
<name>A0A261UXY1_9BORD</name>
<dbReference type="Proteomes" id="UP000215767">
    <property type="component" value="Unassembled WGS sequence"/>
</dbReference>
<dbReference type="SUPFAM" id="SSF54292">
    <property type="entry name" value="2Fe-2S ferredoxin-like"/>
    <property type="match status" value="1"/>
</dbReference>
<dbReference type="Gene3D" id="3.10.20.440">
    <property type="entry name" value="2Fe-2S iron-sulphur cluster binding domain, sarcosine oxidase, alpha subunit, N-terminal domain"/>
    <property type="match status" value="1"/>
</dbReference>
<reference evidence="3" key="1">
    <citation type="submission" date="2017-05" db="EMBL/GenBank/DDBJ databases">
        <title>Complete and WGS of Bordetella genogroups.</title>
        <authorList>
            <person name="Spilker T."/>
            <person name="Lipuma J."/>
        </authorList>
    </citation>
    <scope>NUCLEOTIDE SEQUENCE [LARGE SCALE GENOMIC DNA]</scope>
    <source>
        <strain evidence="3">AU8856</strain>
    </source>
</reference>
<dbReference type="OrthoDB" id="573392at2"/>
<evidence type="ECO:0000256" key="1">
    <source>
        <dbReference type="ARBA" id="ARBA00023002"/>
    </source>
</evidence>
<dbReference type="InterPro" id="IPR001041">
    <property type="entry name" value="2Fe-2S_ferredoxin-type"/>
</dbReference>
<dbReference type="Pfam" id="PF13510">
    <property type="entry name" value="Fer2_4"/>
    <property type="match status" value="1"/>
</dbReference>
<keyword evidence="3" id="KW-1185">Reference proteome</keyword>
<gene>
    <name evidence="2" type="ORF">CAL28_03265</name>
</gene>
<dbReference type="GO" id="GO:0016491">
    <property type="term" value="F:oxidoreductase activity"/>
    <property type="evidence" value="ECO:0007669"/>
    <property type="project" value="UniProtKB-KW"/>
</dbReference>